<evidence type="ECO:0000313" key="3">
    <source>
        <dbReference type="Proteomes" id="UP000000305"/>
    </source>
</evidence>
<organism evidence="2 3">
    <name type="scientific">Daphnia pulex</name>
    <name type="common">Water flea</name>
    <dbReference type="NCBI Taxonomy" id="6669"/>
    <lineage>
        <taxon>Eukaryota</taxon>
        <taxon>Metazoa</taxon>
        <taxon>Ecdysozoa</taxon>
        <taxon>Arthropoda</taxon>
        <taxon>Crustacea</taxon>
        <taxon>Branchiopoda</taxon>
        <taxon>Diplostraca</taxon>
        <taxon>Cladocera</taxon>
        <taxon>Anomopoda</taxon>
        <taxon>Daphniidae</taxon>
        <taxon>Daphnia</taxon>
    </lineage>
</organism>
<protein>
    <submittedName>
        <fullName evidence="2">Uncharacterized protein</fullName>
    </submittedName>
</protein>
<dbReference type="HOGENOM" id="CLU_623452_0_0_1"/>
<dbReference type="KEGG" id="dpx:DAPPUDRAFT_123651"/>
<evidence type="ECO:0000256" key="1">
    <source>
        <dbReference type="SAM" id="MobiDB-lite"/>
    </source>
</evidence>
<reference evidence="2 3" key="1">
    <citation type="journal article" date="2011" name="Science">
        <title>The ecoresponsive genome of Daphnia pulex.</title>
        <authorList>
            <person name="Colbourne J.K."/>
            <person name="Pfrender M.E."/>
            <person name="Gilbert D."/>
            <person name="Thomas W.K."/>
            <person name="Tucker A."/>
            <person name="Oakley T.H."/>
            <person name="Tokishita S."/>
            <person name="Aerts A."/>
            <person name="Arnold G.J."/>
            <person name="Basu M.K."/>
            <person name="Bauer D.J."/>
            <person name="Caceres C.E."/>
            <person name="Carmel L."/>
            <person name="Casola C."/>
            <person name="Choi J.H."/>
            <person name="Detter J.C."/>
            <person name="Dong Q."/>
            <person name="Dusheyko S."/>
            <person name="Eads B.D."/>
            <person name="Frohlich T."/>
            <person name="Geiler-Samerotte K.A."/>
            <person name="Gerlach D."/>
            <person name="Hatcher P."/>
            <person name="Jogdeo S."/>
            <person name="Krijgsveld J."/>
            <person name="Kriventseva E.V."/>
            <person name="Kultz D."/>
            <person name="Laforsch C."/>
            <person name="Lindquist E."/>
            <person name="Lopez J."/>
            <person name="Manak J.R."/>
            <person name="Muller J."/>
            <person name="Pangilinan J."/>
            <person name="Patwardhan R.P."/>
            <person name="Pitluck S."/>
            <person name="Pritham E.J."/>
            <person name="Rechtsteiner A."/>
            <person name="Rho M."/>
            <person name="Rogozin I.B."/>
            <person name="Sakarya O."/>
            <person name="Salamov A."/>
            <person name="Schaack S."/>
            <person name="Shapiro H."/>
            <person name="Shiga Y."/>
            <person name="Skalitzky C."/>
            <person name="Smith Z."/>
            <person name="Souvorov A."/>
            <person name="Sung W."/>
            <person name="Tang Z."/>
            <person name="Tsuchiya D."/>
            <person name="Tu H."/>
            <person name="Vos H."/>
            <person name="Wang M."/>
            <person name="Wolf Y.I."/>
            <person name="Yamagata H."/>
            <person name="Yamada T."/>
            <person name="Ye Y."/>
            <person name="Shaw J.R."/>
            <person name="Andrews J."/>
            <person name="Crease T.J."/>
            <person name="Tang H."/>
            <person name="Lucas S.M."/>
            <person name="Robertson H.M."/>
            <person name="Bork P."/>
            <person name="Koonin E.V."/>
            <person name="Zdobnov E.M."/>
            <person name="Grigoriev I.V."/>
            <person name="Lynch M."/>
            <person name="Boore J.L."/>
        </authorList>
    </citation>
    <scope>NUCLEOTIDE SEQUENCE [LARGE SCALE GENOMIC DNA]</scope>
</reference>
<gene>
    <name evidence="2" type="ORF">DAPPUDRAFT_123651</name>
</gene>
<feature type="non-terminal residue" evidence="2">
    <location>
        <position position="440"/>
    </location>
</feature>
<dbReference type="eggNOG" id="ENOG502SRHX">
    <property type="taxonomic scope" value="Eukaryota"/>
</dbReference>
<feature type="compositionally biased region" description="Polar residues" evidence="1">
    <location>
        <begin position="87"/>
        <end position="102"/>
    </location>
</feature>
<dbReference type="InParanoid" id="E9I600"/>
<keyword evidence="3" id="KW-1185">Reference proteome</keyword>
<accession>E9I600</accession>
<dbReference type="EMBL" id="GL736026">
    <property type="protein sequence ID" value="EFX60580.1"/>
    <property type="molecule type" value="Genomic_DNA"/>
</dbReference>
<feature type="region of interest" description="Disordered" evidence="1">
    <location>
        <begin position="47"/>
        <end position="146"/>
    </location>
</feature>
<sequence>MDQLKLDGVYYSVFTKDFTKTTHPRQNNRSPHCLDLDWFESRINPAEPVSHATPVDDNVSPPKRPKQNDTDGSQPNPIEDNIRSHNQKQLGNNENQQGSQATLPARKENMQARSIVPPRPHQDEEMEFTTPKKLLKRKKEDGSRGSWKSENLFDNLKEVSIRTEAVTWPGNDKFQSYVIQVKFPEPNMYDSQASIKKAIIGNDRLSWHPDHLTMDEIITILSDNVMEGGAMLTDQEKKLDDIFLHFNKDVTPWVANADADGFWQWVSKHTLSANFKLTTLNMTNPEVIDTVVRLHAWHRWIAATSSPVVRSFREGFFNVFQQNASAELVHALSIQSEFAQNLTFPNNYTFLDIQDALAAFELWLTLKAGNLLKKDAWLVCMTKSPVVELPTLKGLRLFSADTLWRVLHSDFGQMMVKDLAANQHHRFVAILQTLQEQQFR</sequence>
<proteinExistence type="predicted"/>
<dbReference type="Proteomes" id="UP000000305">
    <property type="component" value="Unassembled WGS sequence"/>
</dbReference>
<name>E9I600_DAPPU</name>
<evidence type="ECO:0000313" key="2">
    <source>
        <dbReference type="EMBL" id="EFX60580.1"/>
    </source>
</evidence>
<dbReference type="OrthoDB" id="87741at2759"/>
<dbReference type="AlphaFoldDB" id="E9I600"/>